<dbReference type="InterPro" id="IPR007492">
    <property type="entry name" value="LytTR_DNA-bd_dom"/>
</dbReference>
<dbReference type="GO" id="GO:0003677">
    <property type="term" value="F:DNA binding"/>
    <property type="evidence" value="ECO:0007669"/>
    <property type="project" value="InterPro"/>
</dbReference>
<gene>
    <name evidence="2" type="ORF">SD10_24840</name>
</gene>
<dbReference type="Gene3D" id="2.40.50.1020">
    <property type="entry name" value="LytTr DNA-binding domain"/>
    <property type="match status" value="1"/>
</dbReference>
<evidence type="ECO:0000313" key="2">
    <source>
        <dbReference type="EMBL" id="AKD57640.1"/>
    </source>
</evidence>
<name>A0A0E3ZZY6_9BACT</name>
<dbReference type="HOGENOM" id="CLU_2107471_0_0_10"/>
<proteinExistence type="predicted"/>
<dbReference type="Pfam" id="PF04397">
    <property type="entry name" value="LytTR"/>
    <property type="match status" value="1"/>
</dbReference>
<organism evidence="2 3">
    <name type="scientific">Spirosoma radiotolerans</name>
    <dbReference type="NCBI Taxonomy" id="1379870"/>
    <lineage>
        <taxon>Bacteria</taxon>
        <taxon>Pseudomonadati</taxon>
        <taxon>Bacteroidota</taxon>
        <taxon>Cytophagia</taxon>
        <taxon>Cytophagales</taxon>
        <taxon>Cytophagaceae</taxon>
        <taxon>Spirosoma</taxon>
    </lineage>
</organism>
<dbReference type="EMBL" id="CP010429">
    <property type="protein sequence ID" value="AKD57640.1"/>
    <property type="molecule type" value="Genomic_DNA"/>
</dbReference>
<dbReference type="Proteomes" id="UP000033054">
    <property type="component" value="Chromosome"/>
</dbReference>
<sequence length="115" mass="12774">MGWGNYTRVFLIDSTPQVNATTLKKCVGTLPGFIRLSKSLAVNPYHVAQVRRKGDRCADVLVDGTWLPVSRRRVTPVVKHLQEIQGARLKGLIHFRVLTQTNGSQSPMTYMGPVA</sequence>
<dbReference type="PATRIC" id="fig|1379870.5.peg.5376"/>
<evidence type="ECO:0000259" key="1">
    <source>
        <dbReference type="PROSITE" id="PS50930"/>
    </source>
</evidence>
<dbReference type="KEGG" id="srd:SD10_24840"/>
<reference evidence="2 3" key="1">
    <citation type="journal article" date="2014" name="Curr. Microbiol.">
        <title>Spirosoma radiotolerans sp. nov., a gamma-radiation-resistant bacterium isolated from gamma ray-irradiated soil.</title>
        <authorList>
            <person name="Lee J.J."/>
            <person name="Srinivasan S."/>
            <person name="Lim S."/>
            <person name="Joe M."/>
            <person name="Im S."/>
            <person name="Bae S.I."/>
            <person name="Park K.R."/>
            <person name="Han J.H."/>
            <person name="Park S.H."/>
            <person name="Joo B.M."/>
            <person name="Park S.J."/>
            <person name="Kim M.K."/>
        </authorList>
    </citation>
    <scope>NUCLEOTIDE SEQUENCE [LARGE SCALE GENOMIC DNA]</scope>
    <source>
        <strain evidence="2 3">DG5A</strain>
    </source>
</reference>
<accession>A0A0E3ZZY6</accession>
<protein>
    <recommendedName>
        <fullName evidence="1">HTH LytTR-type domain-containing protein</fullName>
    </recommendedName>
</protein>
<dbReference type="AlphaFoldDB" id="A0A0E3ZZY6"/>
<feature type="domain" description="HTH LytTR-type" evidence="1">
    <location>
        <begin position="1"/>
        <end position="83"/>
    </location>
</feature>
<dbReference type="PROSITE" id="PS50930">
    <property type="entry name" value="HTH_LYTTR"/>
    <property type="match status" value="1"/>
</dbReference>
<keyword evidence="3" id="KW-1185">Reference proteome</keyword>
<evidence type="ECO:0000313" key="3">
    <source>
        <dbReference type="Proteomes" id="UP000033054"/>
    </source>
</evidence>